<dbReference type="OrthoDB" id="7854060at2"/>
<dbReference type="Proteomes" id="UP000070371">
    <property type="component" value="Chromosome"/>
</dbReference>
<evidence type="ECO:0000256" key="3">
    <source>
        <dbReference type="ARBA" id="ARBA00023004"/>
    </source>
</evidence>
<dbReference type="RefSeq" id="WP_039002332.1">
    <property type="nucleotide sequence ID" value="NZ_CP014327.1"/>
</dbReference>
<keyword evidence="1 4" id="KW-0349">Heme</keyword>
<name>A0A126V4Y4_9RHOB</name>
<dbReference type="GO" id="GO:0020037">
    <property type="term" value="F:heme binding"/>
    <property type="evidence" value="ECO:0007669"/>
    <property type="project" value="InterPro"/>
</dbReference>
<reference evidence="6 7" key="1">
    <citation type="submission" date="2016-02" db="EMBL/GenBank/DDBJ databases">
        <title>Complete genome sequence of Halocynthiibacter arcticus PAMC 20958t from arctic marine sediment.</title>
        <authorList>
            <person name="Lee Y.M."/>
            <person name="Baek K."/>
            <person name="Lee H.K."/>
            <person name="Shin S.C."/>
        </authorList>
    </citation>
    <scope>NUCLEOTIDE SEQUENCE [LARGE SCALE GENOMIC DNA]</scope>
    <source>
        <strain evidence="6">PAMC 20958</strain>
    </source>
</reference>
<sequence length="152" mass="16108">MIKSGYLIGGVLLLGVALIGWKVMQSATTPQGHSMAPPDTRAIAEGSPIVEVQLPTELSENASIGKQVFDAKCSTCHGINAAGQNGVAPPLVHKIYEPGHHSDAAFVNAAQNGVGSHHWDFGDMPPVKGLTRAEILYVATYVRELQRENGIN</sequence>
<dbReference type="InterPro" id="IPR036909">
    <property type="entry name" value="Cyt_c-like_dom_sf"/>
</dbReference>
<evidence type="ECO:0000256" key="4">
    <source>
        <dbReference type="PROSITE-ProRule" id="PRU00433"/>
    </source>
</evidence>
<feature type="domain" description="Cytochrome c" evidence="5">
    <location>
        <begin position="60"/>
        <end position="146"/>
    </location>
</feature>
<protein>
    <submittedName>
        <fullName evidence="6">Cytochrome C</fullName>
    </submittedName>
</protein>
<dbReference type="SUPFAM" id="SSF46626">
    <property type="entry name" value="Cytochrome c"/>
    <property type="match status" value="1"/>
</dbReference>
<dbReference type="STRING" id="1579316.RC74_20935"/>
<dbReference type="AlphaFoldDB" id="A0A126V4Y4"/>
<keyword evidence="2 4" id="KW-0479">Metal-binding</keyword>
<keyword evidence="3 4" id="KW-0408">Iron</keyword>
<dbReference type="Gene3D" id="1.10.760.10">
    <property type="entry name" value="Cytochrome c-like domain"/>
    <property type="match status" value="1"/>
</dbReference>
<evidence type="ECO:0000259" key="5">
    <source>
        <dbReference type="PROSITE" id="PS51007"/>
    </source>
</evidence>
<evidence type="ECO:0000313" key="7">
    <source>
        <dbReference type="Proteomes" id="UP000070371"/>
    </source>
</evidence>
<gene>
    <name evidence="6" type="ORF">RC74_20935</name>
</gene>
<dbReference type="EMBL" id="CP014327">
    <property type="protein sequence ID" value="AML53391.1"/>
    <property type="molecule type" value="Genomic_DNA"/>
</dbReference>
<proteinExistence type="predicted"/>
<dbReference type="KEGG" id="hat:RC74_20935"/>
<keyword evidence="7" id="KW-1185">Reference proteome</keyword>
<evidence type="ECO:0000313" key="6">
    <source>
        <dbReference type="EMBL" id="AML53391.1"/>
    </source>
</evidence>
<evidence type="ECO:0000256" key="1">
    <source>
        <dbReference type="ARBA" id="ARBA00022617"/>
    </source>
</evidence>
<evidence type="ECO:0000256" key="2">
    <source>
        <dbReference type="ARBA" id="ARBA00022723"/>
    </source>
</evidence>
<dbReference type="GO" id="GO:0009055">
    <property type="term" value="F:electron transfer activity"/>
    <property type="evidence" value="ECO:0007669"/>
    <property type="project" value="InterPro"/>
</dbReference>
<organism evidence="6 7">
    <name type="scientific">Falsihalocynthiibacter arcticus</name>
    <dbReference type="NCBI Taxonomy" id="1579316"/>
    <lineage>
        <taxon>Bacteria</taxon>
        <taxon>Pseudomonadati</taxon>
        <taxon>Pseudomonadota</taxon>
        <taxon>Alphaproteobacteria</taxon>
        <taxon>Rhodobacterales</taxon>
        <taxon>Roseobacteraceae</taxon>
        <taxon>Falsihalocynthiibacter</taxon>
    </lineage>
</organism>
<dbReference type="Pfam" id="PF00034">
    <property type="entry name" value="Cytochrom_C"/>
    <property type="match status" value="1"/>
</dbReference>
<accession>A0A126V4Y4</accession>
<dbReference type="PROSITE" id="PS51007">
    <property type="entry name" value="CYTC"/>
    <property type="match status" value="1"/>
</dbReference>
<dbReference type="GO" id="GO:0046872">
    <property type="term" value="F:metal ion binding"/>
    <property type="evidence" value="ECO:0007669"/>
    <property type="project" value="UniProtKB-KW"/>
</dbReference>
<dbReference type="InterPro" id="IPR009056">
    <property type="entry name" value="Cyt_c-like_dom"/>
</dbReference>